<reference evidence="2" key="1">
    <citation type="submission" date="2020-06" db="EMBL/GenBank/DDBJ databases">
        <authorList>
            <consortium name="Plant Systems Biology data submission"/>
        </authorList>
    </citation>
    <scope>NUCLEOTIDE SEQUENCE</scope>
    <source>
        <strain evidence="2">D6</strain>
    </source>
</reference>
<feature type="compositionally biased region" description="Basic residues" evidence="1">
    <location>
        <begin position="229"/>
        <end position="240"/>
    </location>
</feature>
<dbReference type="EMBL" id="CAICTM010000233">
    <property type="protein sequence ID" value="CAB9505526.1"/>
    <property type="molecule type" value="Genomic_DNA"/>
</dbReference>
<feature type="compositionally biased region" description="Low complexity" evidence="1">
    <location>
        <begin position="402"/>
        <end position="413"/>
    </location>
</feature>
<accession>A0A9N8H8X3</accession>
<evidence type="ECO:0000313" key="3">
    <source>
        <dbReference type="Proteomes" id="UP001153069"/>
    </source>
</evidence>
<keyword evidence="3" id="KW-1185">Reference proteome</keyword>
<feature type="region of interest" description="Disordered" evidence="1">
    <location>
        <begin position="381"/>
        <end position="417"/>
    </location>
</feature>
<protein>
    <recommendedName>
        <fullName evidence="4">Mic1 domain-containing protein</fullName>
    </recommendedName>
</protein>
<dbReference type="AlphaFoldDB" id="A0A9N8H8X3"/>
<feature type="region of interest" description="Disordered" evidence="1">
    <location>
        <begin position="213"/>
        <end position="250"/>
    </location>
</feature>
<gene>
    <name evidence="2" type="ORF">SEMRO_234_G094450.1</name>
</gene>
<comment type="caution">
    <text evidence="2">The sequence shown here is derived from an EMBL/GenBank/DDBJ whole genome shotgun (WGS) entry which is preliminary data.</text>
</comment>
<evidence type="ECO:0000256" key="1">
    <source>
        <dbReference type="SAM" id="MobiDB-lite"/>
    </source>
</evidence>
<proteinExistence type="predicted"/>
<organism evidence="2 3">
    <name type="scientific">Seminavis robusta</name>
    <dbReference type="NCBI Taxonomy" id="568900"/>
    <lineage>
        <taxon>Eukaryota</taxon>
        <taxon>Sar</taxon>
        <taxon>Stramenopiles</taxon>
        <taxon>Ochrophyta</taxon>
        <taxon>Bacillariophyta</taxon>
        <taxon>Bacillariophyceae</taxon>
        <taxon>Bacillariophycidae</taxon>
        <taxon>Naviculales</taxon>
        <taxon>Naviculaceae</taxon>
        <taxon>Seminavis</taxon>
    </lineage>
</organism>
<evidence type="ECO:0008006" key="4">
    <source>
        <dbReference type="Google" id="ProtNLM"/>
    </source>
</evidence>
<evidence type="ECO:0000313" key="2">
    <source>
        <dbReference type="EMBL" id="CAB9505526.1"/>
    </source>
</evidence>
<name>A0A9N8H8X3_9STRA</name>
<dbReference type="Proteomes" id="UP001153069">
    <property type="component" value="Unassembled WGS sequence"/>
</dbReference>
<sequence length="1048" mass="117869">MNVGSPFSVIGRNPETSALPEAVWYQESTSTASSNFYYSNAHHEQNADAEGQQHPSGFFVSLLPRWDIAQDDSRAKSVFYQVTPFSDFLNNNNKDKKSHLFRLRLPRRLAVVDEEEEIIITTAISNDESMDAPPPLPSSPRHQERRIPLLVRFTDNHKLLAMQFSPFMVRIAVAIPIGHDKTTTRSSAPDAATQHWTVALPYSTSLDNSTTIIKDPYTPLPSSPDAMPQRKKKKKKKKGHTTTTTSSSNHHNETILPGGLFWLDQSYGNARGSDYQEFWLVLVTSRSLLCYTVTYNRLDEYRRQPLLSIELAHQFSHPTATAAWWASPMVLVVGSSTANADLSLRTYLFGGNGPFTSHREVLQNPLILPLRLERPPPVRCDAFTVGGGNGNNRQESTHKRVSSSSSSSPTSPSNDTNHSTIISVVQLYNKTYIVHVPAESVLVAYNVHAIPITLHQVDTENCVILQQQVQRQVRLPKRISRKSKVEEHVLITTLDNVLVITFRRSKFHVMVDILDSTKDVVVEKIMAQEEEVLAVPSDSAAPTPALFIAPNFLFLTQQGTVLPLSLDLERLAPSVIKHERCNFTMLLRRRHFFQQSSSSSTGRQTAMAHFSAIGALERPEQRLKWINHVAEVYCRQQQQRHHQNTTATPYQWDVVASVDLMFQCALLGRSGWEFLSSTDVIDFDDEYKLLRRMQRYSQAPSHPVLFQTELLEQLFLPKVQKVLRKKRQAARLANEDGNNNTQLVLHIAELAMSYVGALERHGSRACPAMQLFVFALLWRLGDAQVLMALLKAWKTPSQQKSSHPTSFLATQRHAFLLMDVVQHVEFGSLASKIFALNDQYAVVATLRKRTLQLSMGMLSASPTMDYRYPSCLISLLLQHSQLHEALVAASELLDSFHSHQQTSFKTRRKIAALIYARKCNGGDNFLNVANALWNCDLEATTSDRCAMLQSMFSFLSKWDPRRVATISKGRGFKTSDDIFELMEGSEARTKFLSRRPSCSALAGKTNTAAPAARHTPSPFPRGIALDKVVLSKDLTSFWSYFGQVFGVP</sequence>